<gene>
    <name evidence="1" type="ORF">CAMGR0001_0930</name>
</gene>
<keyword evidence="2" id="KW-1185">Reference proteome</keyword>
<dbReference type="AlphaFoldDB" id="C8PGD7"/>
<dbReference type="Proteomes" id="UP000005709">
    <property type="component" value="Unassembled WGS sequence"/>
</dbReference>
<reference evidence="1 2" key="1">
    <citation type="submission" date="2009-07" db="EMBL/GenBank/DDBJ databases">
        <authorList>
            <person name="Madupu R."/>
            <person name="Sebastian Y."/>
            <person name="Durkin A.S."/>
            <person name="Torralba M."/>
            <person name="Methe B."/>
            <person name="Sutton G.G."/>
            <person name="Strausberg R.L."/>
            <person name="Nelson K.E."/>
        </authorList>
    </citation>
    <scope>NUCLEOTIDE SEQUENCE [LARGE SCALE GENOMIC DNA]</scope>
    <source>
        <strain evidence="1 2">RM3268</strain>
    </source>
</reference>
<accession>C8PGD7</accession>
<sequence>MRELAGALDKRSEFYSAANKILAKFWRKAARVKFKICGSETSTSRAA</sequence>
<proteinExistence type="predicted"/>
<name>C8PGD7_9BACT</name>
<comment type="caution">
    <text evidence="1">The sequence shown here is derived from an EMBL/GenBank/DDBJ whole genome shotgun (WGS) entry which is preliminary data.</text>
</comment>
<dbReference type="EMBL" id="ACYG01000019">
    <property type="protein sequence ID" value="EEV18175.1"/>
    <property type="molecule type" value="Genomic_DNA"/>
</dbReference>
<evidence type="ECO:0000313" key="1">
    <source>
        <dbReference type="EMBL" id="EEV18175.1"/>
    </source>
</evidence>
<evidence type="ECO:0000313" key="2">
    <source>
        <dbReference type="Proteomes" id="UP000005709"/>
    </source>
</evidence>
<organism evidence="1 2">
    <name type="scientific">Campylobacter gracilis RM3268</name>
    <dbReference type="NCBI Taxonomy" id="553220"/>
    <lineage>
        <taxon>Bacteria</taxon>
        <taxon>Pseudomonadati</taxon>
        <taxon>Campylobacterota</taxon>
        <taxon>Epsilonproteobacteria</taxon>
        <taxon>Campylobacterales</taxon>
        <taxon>Campylobacteraceae</taxon>
        <taxon>Campylobacter</taxon>
    </lineage>
</organism>
<protein>
    <submittedName>
        <fullName evidence="1">Uncharacterized protein</fullName>
    </submittedName>
</protein>